<sequence length="71" mass="7937">MNKNLPLIGGSYKYPPSYYDARETKEPLGGDNNPSWEDEQGPEVEQKRFEIALELVGKEFTDNVLDMAGSG</sequence>
<organism evidence="2 3">
    <name type="scientific">Ceratitis capitata</name>
    <name type="common">Mediterranean fruit fly</name>
    <name type="synonym">Tephritis capitata</name>
    <dbReference type="NCBI Taxonomy" id="7213"/>
    <lineage>
        <taxon>Eukaryota</taxon>
        <taxon>Metazoa</taxon>
        <taxon>Ecdysozoa</taxon>
        <taxon>Arthropoda</taxon>
        <taxon>Hexapoda</taxon>
        <taxon>Insecta</taxon>
        <taxon>Pterygota</taxon>
        <taxon>Neoptera</taxon>
        <taxon>Endopterygota</taxon>
        <taxon>Diptera</taxon>
        <taxon>Brachycera</taxon>
        <taxon>Muscomorpha</taxon>
        <taxon>Tephritoidea</taxon>
        <taxon>Tephritidae</taxon>
        <taxon>Ceratitis</taxon>
        <taxon>Ceratitis</taxon>
    </lineage>
</organism>
<name>A0A811U1F3_CERCA</name>
<dbReference type="EMBL" id="CAJHJT010000001">
    <property type="protein sequence ID" value="CAD6991313.1"/>
    <property type="molecule type" value="Genomic_DNA"/>
</dbReference>
<protein>
    <submittedName>
        <fullName evidence="2">(Mediterranean fruit fly) hypothetical protein</fullName>
    </submittedName>
</protein>
<keyword evidence="3" id="KW-1185">Reference proteome</keyword>
<accession>A0A811U1F3</accession>
<evidence type="ECO:0000256" key="1">
    <source>
        <dbReference type="SAM" id="MobiDB-lite"/>
    </source>
</evidence>
<dbReference type="Proteomes" id="UP000606786">
    <property type="component" value="Unassembled WGS sequence"/>
</dbReference>
<comment type="caution">
    <text evidence="2">The sequence shown here is derived from an EMBL/GenBank/DDBJ whole genome shotgun (WGS) entry which is preliminary data.</text>
</comment>
<dbReference type="AlphaFoldDB" id="A0A811U1F3"/>
<reference evidence="2" key="1">
    <citation type="submission" date="2020-11" db="EMBL/GenBank/DDBJ databases">
        <authorList>
            <person name="Whitehead M."/>
        </authorList>
    </citation>
    <scope>NUCLEOTIDE SEQUENCE</scope>
    <source>
        <strain evidence="2">EGII</strain>
    </source>
</reference>
<proteinExistence type="predicted"/>
<gene>
    <name evidence="2" type="ORF">CCAP1982_LOCUS242</name>
</gene>
<evidence type="ECO:0000313" key="3">
    <source>
        <dbReference type="Proteomes" id="UP000606786"/>
    </source>
</evidence>
<feature type="region of interest" description="Disordered" evidence="1">
    <location>
        <begin position="20"/>
        <end position="42"/>
    </location>
</feature>
<dbReference type="OrthoDB" id="10265310at2759"/>
<evidence type="ECO:0000313" key="2">
    <source>
        <dbReference type="EMBL" id="CAD6991313.1"/>
    </source>
</evidence>